<evidence type="ECO:0000313" key="14">
    <source>
        <dbReference type="Proteomes" id="UP000292052"/>
    </source>
</evidence>
<comment type="subcellular location">
    <subcellularLocation>
        <location evidence="1">Membrane</location>
        <topology evidence="1">Multi-pass membrane protein</topology>
    </subcellularLocation>
</comment>
<dbReference type="GO" id="GO:0015280">
    <property type="term" value="F:ligand-gated sodium channel activity"/>
    <property type="evidence" value="ECO:0007669"/>
    <property type="project" value="TreeGrafter"/>
</dbReference>
<evidence type="ECO:0000256" key="4">
    <source>
        <dbReference type="ARBA" id="ARBA00022461"/>
    </source>
</evidence>
<evidence type="ECO:0000256" key="3">
    <source>
        <dbReference type="ARBA" id="ARBA00022448"/>
    </source>
</evidence>
<keyword evidence="6" id="KW-1133">Transmembrane helix</keyword>
<dbReference type="AlphaFoldDB" id="A0A482VT27"/>
<dbReference type="Gene3D" id="1.10.287.820">
    <property type="entry name" value="Acid-sensing ion channel domain"/>
    <property type="match status" value="1"/>
</dbReference>
<evidence type="ECO:0000256" key="10">
    <source>
        <dbReference type="ARBA" id="ARBA00023201"/>
    </source>
</evidence>
<dbReference type="GO" id="GO:0005886">
    <property type="term" value="C:plasma membrane"/>
    <property type="evidence" value="ECO:0007669"/>
    <property type="project" value="TreeGrafter"/>
</dbReference>
<comment type="caution">
    <text evidence="13">The sequence shown here is derived from an EMBL/GenBank/DDBJ whole genome shotgun (WGS) entry which is preliminary data.</text>
</comment>
<evidence type="ECO:0000256" key="9">
    <source>
        <dbReference type="ARBA" id="ARBA00023136"/>
    </source>
</evidence>
<sequence length="256" mass="29585">MVAMAAGGAIAIANSNWIRYLANPTVVSLQKDFRNWQNPFPAVTGCFVDKTNKKKVEKYILEKWRVNSSEPLYDYYVDFIRIVANASYDNLKEFGRFLNDTNLQTVDMLEIATEYYVHSYLDVVHATIEPPLVVHESEELEINYRMQETESSLALRDLTPSQRKCRFYDEPIVSDIAVYSSSICYMMCRYKLAIKLCGCRPFFYHNFGGKICNVTGLVCLSKYFYYIMKPPSQIGCQCPQPCDIVTYFPQVPKFTK</sequence>
<keyword evidence="10 12" id="KW-0739">Sodium transport</keyword>
<keyword evidence="11 12" id="KW-0407">Ion channel</keyword>
<keyword evidence="8 12" id="KW-0406">Ion transport</keyword>
<protein>
    <submittedName>
        <fullName evidence="13">Pickpocket protein 11-like</fullName>
    </submittedName>
</protein>
<dbReference type="PANTHER" id="PTHR11690:SF240">
    <property type="entry name" value="PICKPOCKET 25-RELATED"/>
    <property type="match status" value="1"/>
</dbReference>
<dbReference type="InterPro" id="IPR001873">
    <property type="entry name" value="ENaC"/>
</dbReference>
<feature type="non-terminal residue" evidence="13">
    <location>
        <position position="256"/>
    </location>
</feature>
<evidence type="ECO:0000256" key="12">
    <source>
        <dbReference type="RuleBase" id="RU000679"/>
    </source>
</evidence>
<dbReference type="EMBL" id="QDEB01065716">
    <property type="protein sequence ID" value="RZC36042.1"/>
    <property type="molecule type" value="Genomic_DNA"/>
</dbReference>
<keyword evidence="4 12" id="KW-0894">Sodium channel</keyword>
<dbReference type="PANTHER" id="PTHR11690">
    <property type="entry name" value="AMILORIDE-SENSITIVE SODIUM CHANNEL-RELATED"/>
    <property type="match status" value="1"/>
</dbReference>
<evidence type="ECO:0000256" key="7">
    <source>
        <dbReference type="ARBA" id="ARBA00023053"/>
    </source>
</evidence>
<keyword evidence="5 12" id="KW-0812">Transmembrane</keyword>
<evidence type="ECO:0000256" key="2">
    <source>
        <dbReference type="ARBA" id="ARBA00007193"/>
    </source>
</evidence>
<name>A0A482VT27_ASBVE</name>
<evidence type="ECO:0000256" key="11">
    <source>
        <dbReference type="ARBA" id="ARBA00023303"/>
    </source>
</evidence>
<organism evidence="13 14">
    <name type="scientific">Asbolus verrucosus</name>
    <name type="common">Desert ironclad beetle</name>
    <dbReference type="NCBI Taxonomy" id="1661398"/>
    <lineage>
        <taxon>Eukaryota</taxon>
        <taxon>Metazoa</taxon>
        <taxon>Ecdysozoa</taxon>
        <taxon>Arthropoda</taxon>
        <taxon>Hexapoda</taxon>
        <taxon>Insecta</taxon>
        <taxon>Pterygota</taxon>
        <taxon>Neoptera</taxon>
        <taxon>Endopterygota</taxon>
        <taxon>Coleoptera</taxon>
        <taxon>Polyphaga</taxon>
        <taxon>Cucujiformia</taxon>
        <taxon>Tenebrionidae</taxon>
        <taxon>Pimeliinae</taxon>
        <taxon>Asbolus</taxon>
    </lineage>
</organism>
<evidence type="ECO:0000256" key="1">
    <source>
        <dbReference type="ARBA" id="ARBA00004141"/>
    </source>
</evidence>
<comment type="similarity">
    <text evidence="2 12">Belongs to the amiloride-sensitive sodium channel (TC 1.A.6) family.</text>
</comment>
<gene>
    <name evidence="13" type="ORF">BDFB_013405</name>
</gene>
<evidence type="ECO:0000256" key="5">
    <source>
        <dbReference type="ARBA" id="ARBA00022692"/>
    </source>
</evidence>
<accession>A0A482VT27</accession>
<evidence type="ECO:0000256" key="6">
    <source>
        <dbReference type="ARBA" id="ARBA00022989"/>
    </source>
</evidence>
<dbReference type="Proteomes" id="UP000292052">
    <property type="component" value="Unassembled WGS sequence"/>
</dbReference>
<keyword evidence="7" id="KW-0915">Sodium</keyword>
<dbReference type="OrthoDB" id="6760586at2759"/>
<reference evidence="13 14" key="1">
    <citation type="submission" date="2017-03" db="EMBL/GenBank/DDBJ databases">
        <title>Genome of the blue death feigning beetle - Asbolus verrucosus.</title>
        <authorList>
            <person name="Rider S.D."/>
        </authorList>
    </citation>
    <scope>NUCLEOTIDE SEQUENCE [LARGE SCALE GENOMIC DNA]</scope>
    <source>
        <strain evidence="13">Butters</strain>
        <tissue evidence="13">Head and leg muscle</tissue>
    </source>
</reference>
<dbReference type="Pfam" id="PF00858">
    <property type="entry name" value="ASC"/>
    <property type="match status" value="2"/>
</dbReference>
<proteinExistence type="inferred from homology"/>
<keyword evidence="9" id="KW-0472">Membrane</keyword>
<evidence type="ECO:0000313" key="13">
    <source>
        <dbReference type="EMBL" id="RZC36042.1"/>
    </source>
</evidence>
<keyword evidence="3 12" id="KW-0813">Transport</keyword>
<evidence type="ECO:0000256" key="8">
    <source>
        <dbReference type="ARBA" id="ARBA00023065"/>
    </source>
</evidence>
<keyword evidence="14" id="KW-1185">Reference proteome</keyword>